<dbReference type="GO" id="GO:0003676">
    <property type="term" value="F:nucleic acid binding"/>
    <property type="evidence" value="ECO:0007669"/>
    <property type="project" value="InterPro"/>
</dbReference>
<evidence type="ECO:0000256" key="6">
    <source>
        <dbReference type="RuleBase" id="RU004355"/>
    </source>
</evidence>
<evidence type="ECO:0000256" key="3">
    <source>
        <dbReference type="ARBA" id="ARBA00022801"/>
    </source>
</evidence>
<comment type="subcellular location">
    <subcellularLocation>
        <location evidence="5 6">Cytoplasm</location>
    </subcellularLocation>
</comment>
<evidence type="ECO:0000256" key="2">
    <source>
        <dbReference type="ARBA" id="ARBA00022722"/>
    </source>
</evidence>
<protein>
    <recommendedName>
        <fullName evidence="5">Exodeoxyribonuclease 7 large subunit</fullName>
        <ecNumber evidence="5">3.1.11.6</ecNumber>
    </recommendedName>
    <alternativeName>
        <fullName evidence="5">Exodeoxyribonuclease VII large subunit</fullName>
        <shortName evidence="5">Exonuclease VII large subunit</shortName>
    </alternativeName>
</protein>
<dbReference type="GO" id="GO:0009318">
    <property type="term" value="C:exodeoxyribonuclease VII complex"/>
    <property type="evidence" value="ECO:0007669"/>
    <property type="project" value="UniProtKB-UniRule"/>
</dbReference>
<dbReference type="CDD" id="cd04489">
    <property type="entry name" value="ExoVII_LU_OBF"/>
    <property type="match status" value="1"/>
</dbReference>
<dbReference type="GO" id="GO:0008855">
    <property type="term" value="F:exodeoxyribonuclease VII activity"/>
    <property type="evidence" value="ECO:0007669"/>
    <property type="project" value="UniProtKB-UniRule"/>
</dbReference>
<dbReference type="Pfam" id="PF02601">
    <property type="entry name" value="Exonuc_VII_L"/>
    <property type="match status" value="1"/>
</dbReference>
<dbReference type="Pfam" id="PF13742">
    <property type="entry name" value="tRNA_anti_2"/>
    <property type="match status" value="1"/>
</dbReference>
<comment type="catalytic activity">
    <reaction evidence="5 6">
        <text>Exonucleolytic cleavage in either 5'- to 3'- or 3'- to 5'-direction to yield nucleoside 5'-phosphates.</text>
        <dbReference type="EC" id="3.1.11.6"/>
    </reaction>
</comment>
<keyword evidence="3 5" id="KW-0378">Hydrolase</keyword>
<evidence type="ECO:0000256" key="1">
    <source>
        <dbReference type="ARBA" id="ARBA00022490"/>
    </source>
</evidence>
<evidence type="ECO:0000259" key="8">
    <source>
        <dbReference type="Pfam" id="PF13742"/>
    </source>
</evidence>
<dbReference type="InterPro" id="IPR003753">
    <property type="entry name" value="Exonuc_VII_L"/>
</dbReference>
<evidence type="ECO:0000313" key="9">
    <source>
        <dbReference type="EMBL" id="KRN03852.1"/>
    </source>
</evidence>
<evidence type="ECO:0000313" key="10">
    <source>
        <dbReference type="Proteomes" id="UP000051378"/>
    </source>
</evidence>
<dbReference type="RefSeq" id="WP_082618876.1">
    <property type="nucleotide sequence ID" value="NZ_AYZL01000020.1"/>
</dbReference>
<dbReference type="AlphaFoldDB" id="A0A0R2DTN5"/>
<proteinExistence type="inferred from homology"/>
<keyword evidence="4 5" id="KW-0269">Exonuclease</keyword>
<dbReference type="InterPro" id="IPR020579">
    <property type="entry name" value="Exonuc_VII_lsu_C"/>
</dbReference>
<dbReference type="EMBL" id="AYZL01000020">
    <property type="protein sequence ID" value="KRN03852.1"/>
    <property type="molecule type" value="Genomic_DNA"/>
</dbReference>
<evidence type="ECO:0000256" key="5">
    <source>
        <dbReference type="HAMAP-Rule" id="MF_00378"/>
    </source>
</evidence>
<evidence type="ECO:0000256" key="4">
    <source>
        <dbReference type="ARBA" id="ARBA00022839"/>
    </source>
</evidence>
<dbReference type="PANTHER" id="PTHR30008">
    <property type="entry name" value="EXODEOXYRIBONUCLEASE 7 LARGE SUBUNIT"/>
    <property type="match status" value="1"/>
</dbReference>
<accession>A0A0R2DTN5</accession>
<feature type="domain" description="OB-fold nucleic acid binding" evidence="8">
    <location>
        <begin position="8"/>
        <end position="103"/>
    </location>
</feature>
<comment type="similarity">
    <text evidence="5 6">Belongs to the XseA family.</text>
</comment>
<keyword evidence="2 5" id="KW-0540">Nuclease</keyword>
<dbReference type="GO" id="GO:0005737">
    <property type="term" value="C:cytoplasm"/>
    <property type="evidence" value="ECO:0007669"/>
    <property type="project" value="UniProtKB-SubCell"/>
</dbReference>
<dbReference type="PANTHER" id="PTHR30008:SF0">
    <property type="entry name" value="EXODEOXYRIBONUCLEASE 7 LARGE SUBUNIT"/>
    <property type="match status" value="1"/>
</dbReference>
<comment type="function">
    <text evidence="5">Bidirectionally degrades single-stranded DNA into large acid-insoluble oligonucleotides, which are then degraded further into small acid-soluble oligonucleotides.</text>
</comment>
<dbReference type="NCBIfam" id="TIGR00237">
    <property type="entry name" value="xseA"/>
    <property type="match status" value="1"/>
</dbReference>
<dbReference type="Proteomes" id="UP000051378">
    <property type="component" value="Unassembled WGS sequence"/>
</dbReference>
<dbReference type="GO" id="GO:0006308">
    <property type="term" value="P:DNA catabolic process"/>
    <property type="evidence" value="ECO:0007669"/>
    <property type="project" value="UniProtKB-UniRule"/>
</dbReference>
<comment type="caution">
    <text evidence="9">The sequence shown here is derived from an EMBL/GenBank/DDBJ whole genome shotgun (WGS) entry which is preliminary data.</text>
</comment>
<dbReference type="STRING" id="1423744.FC86_GL000964"/>
<evidence type="ECO:0000259" key="7">
    <source>
        <dbReference type="Pfam" id="PF02601"/>
    </source>
</evidence>
<dbReference type="HAMAP" id="MF_00378">
    <property type="entry name" value="Exonuc_7_L"/>
    <property type="match status" value="1"/>
</dbReference>
<keyword evidence="10" id="KW-1185">Reference proteome</keyword>
<keyword evidence="1 5" id="KW-0963">Cytoplasm</keyword>
<sequence length="452" mass="51670">MMTEEKYLSVSILTTYLKRKFDLDPYLKKVYLTGEISNFRMRPNTHQYFSIKDNQSKINVVMFKSAFQKLKFTPEEGMKVLIEGHVSIYPPTGSYQFYIDSMQPDGIGALYAAYEQLKSKLISEGIFSADKKEIPKFPDKLAVITSPSGSVIQDIITTVKRRYPKCQIVLFPAIVQGEKAKDSLIRAIQQIKQTHLEFDTVIVGRGGGSIEDLWPFNEEQVVRQLFELDIPIISSVGHETDTTLSDLVADVRAATPTAAAEIATPNLPDVINYLTQARSRVYQSISKELAYRKQSLVNLTDNPFLKNPGRIYEQQLQLVDQLSNRLHQTVNQIVKKKSYQFEIIGQQIDGKLLSQRISHYQMLVDNQERQLTYYFRQLLNQQLARVQYAMNQLDALSPLNTMNRGYTYTEDSQGQLIKTVAELSANQQLIVHYQDGSAIVDVREIKKENKDD</sequence>
<dbReference type="PATRIC" id="fig|1423744.4.peg.990"/>
<gene>
    <name evidence="5" type="primary">xseA</name>
    <name evidence="9" type="ORF">FC86_GL000964</name>
</gene>
<comment type="subunit">
    <text evidence="5">Heterooligomer composed of large and small subunits.</text>
</comment>
<organism evidence="9 10">
    <name type="scientific">Holzapfeliella floricola DSM 23037 = JCM 16512</name>
    <dbReference type="NCBI Taxonomy" id="1423744"/>
    <lineage>
        <taxon>Bacteria</taxon>
        <taxon>Bacillati</taxon>
        <taxon>Bacillota</taxon>
        <taxon>Bacilli</taxon>
        <taxon>Lactobacillales</taxon>
        <taxon>Lactobacillaceae</taxon>
        <taxon>Holzapfeliella</taxon>
    </lineage>
</organism>
<dbReference type="InterPro" id="IPR025824">
    <property type="entry name" value="OB-fold_nuc-bd_dom"/>
</dbReference>
<name>A0A0R2DTN5_9LACO</name>
<feature type="domain" description="Exonuclease VII large subunit C-terminal" evidence="7">
    <location>
        <begin position="129"/>
        <end position="438"/>
    </location>
</feature>
<dbReference type="EC" id="3.1.11.6" evidence="5"/>
<reference evidence="9 10" key="1">
    <citation type="journal article" date="2015" name="Genome Announc.">
        <title>Expanding the biotechnology potential of lactobacilli through comparative genomics of 213 strains and associated genera.</title>
        <authorList>
            <person name="Sun Z."/>
            <person name="Harris H.M."/>
            <person name="McCann A."/>
            <person name="Guo C."/>
            <person name="Argimon S."/>
            <person name="Zhang W."/>
            <person name="Yang X."/>
            <person name="Jeffery I.B."/>
            <person name="Cooney J.C."/>
            <person name="Kagawa T.F."/>
            <person name="Liu W."/>
            <person name="Song Y."/>
            <person name="Salvetti E."/>
            <person name="Wrobel A."/>
            <person name="Rasinkangas P."/>
            <person name="Parkhill J."/>
            <person name="Rea M.C."/>
            <person name="O'Sullivan O."/>
            <person name="Ritari J."/>
            <person name="Douillard F.P."/>
            <person name="Paul Ross R."/>
            <person name="Yang R."/>
            <person name="Briner A.E."/>
            <person name="Felis G.E."/>
            <person name="de Vos W.M."/>
            <person name="Barrangou R."/>
            <person name="Klaenhammer T.R."/>
            <person name="Caufield P.W."/>
            <person name="Cui Y."/>
            <person name="Zhang H."/>
            <person name="O'Toole P.W."/>
        </authorList>
    </citation>
    <scope>NUCLEOTIDE SEQUENCE [LARGE SCALE GENOMIC DNA]</scope>
    <source>
        <strain evidence="9 10">DSM 23037</strain>
    </source>
</reference>